<accession>A0AAN6XXA4</accession>
<evidence type="ECO:0000313" key="4">
    <source>
        <dbReference type="EMBL" id="KAK4206237.1"/>
    </source>
</evidence>
<proteinExistence type="predicted"/>
<comment type="caution">
    <text evidence="4">The sequence shown here is derived from an EMBL/GenBank/DDBJ whole genome shotgun (WGS) entry which is preliminary data.</text>
</comment>
<dbReference type="InterPro" id="IPR013083">
    <property type="entry name" value="Znf_RING/FYVE/PHD"/>
</dbReference>
<name>A0AAN6XXA4_9PEZI</name>
<keyword evidence="1" id="KW-0863">Zinc-finger</keyword>
<keyword evidence="1" id="KW-0479">Metal-binding</keyword>
<keyword evidence="5" id="KW-1185">Reference proteome</keyword>
<feature type="compositionally biased region" description="Basic and acidic residues" evidence="2">
    <location>
        <begin position="19"/>
        <end position="34"/>
    </location>
</feature>
<dbReference type="PROSITE" id="PS50089">
    <property type="entry name" value="ZF_RING_2"/>
    <property type="match status" value="1"/>
</dbReference>
<evidence type="ECO:0000259" key="3">
    <source>
        <dbReference type="PROSITE" id="PS50089"/>
    </source>
</evidence>
<evidence type="ECO:0000256" key="1">
    <source>
        <dbReference type="PROSITE-ProRule" id="PRU00175"/>
    </source>
</evidence>
<feature type="domain" description="RING-type" evidence="3">
    <location>
        <begin position="71"/>
        <end position="123"/>
    </location>
</feature>
<dbReference type="GO" id="GO:0008270">
    <property type="term" value="F:zinc ion binding"/>
    <property type="evidence" value="ECO:0007669"/>
    <property type="project" value="UniProtKB-KW"/>
</dbReference>
<organism evidence="4 5">
    <name type="scientific">Rhypophila decipiens</name>
    <dbReference type="NCBI Taxonomy" id="261697"/>
    <lineage>
        <taxon>Eukaryota</taxon>
        <taxon>Fungi</taxon>
        <taxon>Dikarya</taxon>
        <taxon>Ascomycota</taxon>
        <taxon>Pezizomycotina</taxon>
        <taxon>Sordariomycetes</taxon>
        <taxon>Sordariomycetidae</taxon>
        <taxon>Sordariales</taxon>
        <taxon>Naviculisporaceae</taxon>
        <taxon>Rhypophila</taxon>
    </lineage>
</organism>
<dbReference type="Gene3D" id="3.30.40.10">
    <property type="entry name" value="Zinc/RING finger domain, C3HC4 (zinc finger)"/>
    <property type="match status" value="1"/>
</dbReference>
<reference evidence="4" key="1">
    <citation type="journal article" date="2023" name="Mol. Phylogenet. Evol.">
        <title>Genome-scale phylogeny and comparative genomics of the fungal order Sordariales.</title>
        <authorList>
            <person name="Hensen N."/>
            <person name="Bonometti L."/>
            <person name="Westerberg I."/>
            <person name="Brannstrom I.O."/>
            <person name="Guillou S."/>
            <person name="Cros-Aarteil S."/>
            <person name="Calhoun S."/>
            <person name="Haridas S."/>
            <person name="Kuo A."/>
            <person name="Mondo S."/>
            <person name="Pangilinan J."/>
            <person name="Riley R."/>
            <person name="LaButti K."/>
            <person name="Andreopoulos B."/>
            <person name="Lipzen A."/>
            <person name="Chen C."/>
            <person name="Yan M."/>
            <person name="Daum C."/>
            <person name="Ng V."/>
            <person name="Clum A."/>
            <person name="Steindorff A."/>
            <person name="Ohm R.A."/>
            <person name="Martin F."/>
            <person name="Silar P."/>
            <person name="Natvig D.O."/>
            <person name="Lalanne C."/>
            <person name="Gautier V."/>
            <person name="Ament-Velasquez S.L."/>
            <person name="Kruys A."/>
            <person name="Hutchinson M.I."/>
            <person name="Powell A.J."/>
            <person name="Barry K."/>
            <person name="Miller A.N."/>
            <person name="Grigoriev I.V."/>
            <person name="Debuchy R."/>
            <person name="Gladieux P."/>
            <person name="Hiltunen Thoren M."/>
            <person name="Johannesson H."/>
        </authorList>
    </citation>
    <scope>NUCLEOTIDE SEQUENCE</scope>
    <source>
        <strain evidence="4">PSN293</strain>
    </source>
</reference>
<reference evidence="4" key="2">
    <citation type="submission" date="2023-05" db="EMBL/GenBank/DDBJ databases">
        <authorList>
            <consortium name="Lawrence Berkeley National Laboratory"/>
            <person name="Steindorff A."/>
            <person name="Hensen N."/>
            <person name="Bonometti L."/>
            <person name="Westerberg I."/>
            <person name="Brannstrom I.O."/>
            <person name="Guillou S."/>
            <person name="Cros-Aarteil S."/>
            <person name="Calhoun S."/>
            <person name="Haridas S."/>
            <person name="Kuo A."/>
            <person name="Mondo S."/>
            <person name="Pangilinan J."/>
            <person name="Riley R."/>
            <person name="Labutti K."/>
            <person name="Andreopoulos B."/>
            <person name="Lipzen A."/>
            <person name="Chen C."/>
            <person name="Yanf M."/>
            <person name="Daum C."/>
            <person name="Ng V."/>
            <person name="Clum A."/>
            <person name="Ohm R."/>
            <person name="Martin F."/>
            <person name="Silar P."/>
            <person name="Natvig D."/>
            <person name="Lalanne C."/>
            <person name="Gautier V."/>
            <person name="Ament-Velasquez S.L."/>
            <person name="Kruys A."/>
            <person name="Hutchinson M.I."/>
            <person name="Powell A.J."/>
            <person name="Barry K."/>
            <person name="Miller A.N."/>
            <person name="Grigoriev I.V."/>
            <person name="Debuchy R."/>
            <person name="Gladieux P."/>
            <person name="Thoren M.H."/>
            <person name="Johannesson H."/>
        </authorList>
    </citation>
    <scope>NUCLEOTIDE SEQUENCE</scope>
    <source>
        <strain evidence="4">PSN293</strain>
    </source>
</reference>
<gene>
    <name evidence="4" type="ORF">QBC37DRAFT_381286</name>
</gene>
<dbReference type="InterPro" id="IPR001841">
    <property type="entry name" value="Znf_RING"/>
</dbReference>
<dbReference type="Proteomes" id="UP001301769">
    <property type="component" value="Unassembled WGS sequence"/>
</dbReference>
<sequence>MTQIIATIHYQPPGPLQHHGTDNKDNLENDDRSRREANRAALNPLLDIRNSDEIVVDLCASFEVARGERDCVVCTDTKNIGEFASVTSACTHPPATCLECVAISVKTDLDNRLWNELRCPECREILQYDDNA</sequence>
<evidence type="ECO:0000256" key="2">
    <source>
        <dbReference type="SAM" id="MobiDB-lite"/>
    </source>
</evidence>
<dbReference type="AlphaFoldDB" id="A0AAN6XXA4"/>
<keyword evidence="1" id="KW-0862">Zinc</keyword>
<evidence type="ECO:0000313" key="5">
    <source>
        <dbReference type="Proteomes" id="UP001301769"/>
    </source>
</evidence>
<dbReference type="EMBL" id="MU858463">
    <property type="protein sequence ID" value="KAK4206237.1"/>
    <property type="molecule type" value="Genomic_DNA"/>
</dbReference>
<protein>
    <recommendedName>
        <fullName evidence="3">RING-type domain-containing protein</fullName>
    </recommendedName>
</protein>
<dbReference type="SUPFAM" id="SSF57850">
    <property type="entry name" value="RING/U-box"/>
    <property type="match status" value="1"/>
</dbReference>
<feature type="region of interest" description="Disordered" evidence="2">
    <location>
        <begin position="9"/>
        <end position="34"/>
    </location>
</feature>